<name>A0A9X7JRH4_9ACTN</name>
<proteinExistence type="predicted"/>
<dbReference type="Proteomes" id="UP000242427">
    <property type="component" value="Unassembled WGS sequence"/>
</dbReference>
<keyword evidence="2" id="KW-1185">Reference proteome</keyword>
<reference evidence="1 2" key="1">
    <citation type="submission" date="2018-03" db="EMBL/GenBank/DDBJ databases">
        <title>Chitinolytic properties of Streptosporangium nondiastaticum TBG75A20.</title>
        <authorList>
            <person name="Gayathri V."/>
            <person name="Shiburaj S."/>
        </authorList>
    </citation>
    <scope>NUCLEOTIDE SEQUENCE [LARGE SCALE GENOMIC DNA]</scope>
    <source>
        <strain evidence="1 2">TBG75A20</strain>
    </source>
</reference>
<sequence>MQSFSVGYVSNGGAGRYYRVSLSGRVYSIGENRYGIDAILRPFCNAEAFLGGRAKAAGQFGSDSESWRASWHYCTTEQPQTYRVVSEGELSPSGRVHVRACAWGGFIPTTGCGPSQILNLRATA</sequence>
<organism evidence="1 2">
    <name type="scientific">Streptosporangium nondiastaticum</name>
    <dbReference type="NCBI Taxonomy" id="35764"/>
    <lineage>
        <taxon>Bacteria</taxon>
        <taxon>Bacillati</taxon>
        <taxon>Actinomycetota</taxon>
        <taxon>Actinomycetes</taxon>
        <taxon>Streptosporangiales</taxon>
        <taxon>Streptosporangiaceae</taxon>
        <taxon>Streptosporangium</taxon>
    </lineage>
</organism>
<dbReference type="AlphaFoldDB" id="A0A9X7JRH4"/>
<evidence type="ECO:0000313" key="1">
    <source>
        <dbReference type="EMBL" id="PSJ28460.1"/>
    </source>
</evidence>
<dbReference type="EMBL" id="PXWG01000022">
    <property type="protein sequence ID" value="PSJ28460.1"/>
    <property type="molecule type" value="Genomic_DNA"/>
</dbReference>
<gene>
    <name evidence="1" type="ORF">B7P34_12005</name>
</gene>
<protein>
    <submittedName>
        <fullName evidence="1">Uncharacterized protein</fullName>
    </submittedName>
</protein>
<evidence type="ECO:0000313" key="2">
    <source>
        <dbReference type="Proteomes" id="UP000242427"/>
    </source>
</evidence>
<accession>A0A9X7JRH4</accession>
<comment type="caution">
    <text evidence="1">The sequence shown here is derived from an EMBL/GenBank/DDBJ whole genome shotgun (WGS) entry which is preliminary data.</text>
</comment>